<accession>A0AAV4DVI4</accession>
<evidence type="ECO:0000313" key="3">
    <source>
        <dbReference type="EMBL" id="GFO48020.1"/>
    </source>
</evidence>
<name>A0AAV4DVI4_9GAST</name>
<dbReference type="AlphaFoldDB" id="A0AAV4DVI4"/>
<evidence type="ECO:0000259" key="2">
    <source>
        <dbReference type="Pfam" id="PF20700"/>
    </source>
</evidence>
<gene>
    <name evidence="3" type="ORF">PoB_007452500</name>
</gene>
<feature type="region of interest" description="Disordered" evidence="1">
    <location>
        <begin position="118"/>
        <end position="137"/>
    </location>
</feature>
<organism evidence="3 4">
    <name type="scientific">Plakobranchus ocellatus</name>
    <dbReference type="NCBI Taxonomy" id="259542"/>
    <lineage>
        <taxon>Eukaryota</taxon>
        <taxon>Metazoa</taxon>
        <taxon>Spiralia</taxon>
        <taxon>Lophotrochozoa</taxon>
        <taxon>Mollusca</taxon>
        <taxon>Gastropoda</taxon>
        <taxon>Heterobranchia</taxon>
        <taxon>Euthyneura</taxon>
        <taxon>Panpulmonata</taxon>
        <taxon>Sacoglossa</taxon>
        <taxon>Placobranchoidea</taxon>
        <taxon>Plakobranchidae</taxon>
        <taxon>Plakobranchus</taxon>
    </lineage>
</organism>
<dbReference type="Proteomes" id="UP000735302">
    <property type="component" value="Unassembled WGS sequence"/>
</dbReference>
<dbReference type="InterPro" id="IPR049012">
    <property type="entry name" value="Mutator_transp_dom"/>
</dbReference>
<reference evidence="3 4" key="1">
    <citation type="journal article" date="2021" name="Elife">
        <title>Chloroplast acquisition without the gene transfer in kleptoplastic sea slugs, Plakobranchus ocellatus.</title>
        <authorList>
            <person name="Maeda T."/>
            <person name="Takahashi S."/>
            <person name="Yoshida T."/>
            <person name="Shimamura S."/>
            <person name="Takaki Y."/>
            <person name="Nagai Y."/>
            <person name="Toyoda A."/>
            <person name="Suzuki Y."/>
            <person name="Arimoto A."/>
            <person name="Ishii H."/>
            <person name="Satoh N."/>
            <person name="Nishiyama T."/>
            <person name="Hasebe M."/>
            <person name="Maruyama T."/>
            <person name="Minagawa J."/>
            <person name="Obokata J."/>
            <person name="Shigenobu S."/>
        </authorList>
    </citation>
    <scope>NUCLEOTIDE SEQUENCE [LARGE SCALE GENOMIC DNA]</scope>
</reference>
<dbReference type="SUPFAM" id="SSF101967">
    <property type="entry name" value="Adhesin YadA, collagen-binding domain"/>
    <property type="match status" value="1"/>
</dbReference>
<keyword evidence="4" id="KW-1185">Reference proteome</keyword>
<dbReference type="EMBL" id="BLXT01008368">
    <property type="protein sequence ID" value="GFO48020.1"/>
    <property type="molecule type" value="Genomic_DNA"/>
</dbReference>
<feature type="compositionally biased region" description="Acidic residues" evidence="1">
    <location>
        <begin position="18"/>
        <end position="29"/>
    </location>
</feature>
<evidence type="ECO:0000256" key="1">
    <source>
        <dbReference type="SAM" id="MobiDB-lite"/>
    </source>
</evidence>
<protein>
    <submittedName>
        <fullName evidence="3">Nuclear cap-binding protein subunit 3</fullName>
    </submittedName>
</protein>
<evidence type="ECO:0000313" key="4">
    <source>
        <dbReference type="Proteomes" id="UP000735302"/>
    </source>
</evidence>
<dbReference type="InterPro" id="IPR011049">
    <property type="entry name" value="Serralysin-like_metalloprot_C"/>
</dbReference>
<feature type="region of interest" description="Disordered" evidence="1">
    <location>
        <begin position="77"/>
        <end position="96"/>
    </location>
</feature>
<feature type="domain" description="Mutator-like transposase" evidence="2">
    <location>
        <begin position="325"/>
        <end position="417"/>
    </location>
</feature>
<feature type="compositionally biased region" description="Low complexity" evidence="1">
    <location>
        <begin position="149"/>
        <end position="188"/>
    </location>
</feature>
<sequence>MAARGRLPNLKICVDNTESTDESSDESVQESESYSSEDQYDQKSKGSKKNPKLEEGEAPEDVLSIGETEPTVRKFLSRGAVPGRGHGNFKPKVYENKSGNFVTGVDVTSEEAQELRDKRAQRFGTLSTPKHPITDVDIKNLYKRGWEDSSTVPAPGPSSPVAGPSSSVAGPSSPVDGPSSPVAGSSSSLAGFYPAAPGPSSSVAGFSLSVSGASSSVAGPSSFVAGPSSFEAGPSSSVAGPSSLITTGPSLPVAGLSSQFLTRVLPLSRPSSPISEPPSPLVQPTRSQKKIALMSPEEEPPFQQHCERTIIDVSQVGNLVSQLSCSSCASQTLEEEGCDKNFDGTSGMMEVKVAEILRLRSIERHKLRYVTLVSDGDSKAYNRICEVAPYGEAQIEKEECLNHVGKRLGTALRNLVSDCLKRKITLGWERQGHTHSKGYS</sequence>
<comment type="caution">
    <text evidence="3">The sequence shown here is derived from an EMBL/GenBank/DDBJ whole genome shotgun (WGS) entry which is preliminary data.</text>
</comment>
<feature type="region of interest" description="Disordered" evidence="1">
    <location>
        <begin position="1"/>
        <end position="69"/>
    </location>
</feature>
<feature type="region of interest" description="Disordered" evidence="1">
    <location>
        <begin position="147"/>
        <end position="194"/>
    </location>
</feature>
<proteinExistence type="predicted"/>
<dbReference type="Gene3D" id="2.150.10.10">
    <property type="entry name" value="Serralysin-like metalloprotease, C-terminal"/>
    <property type="match status" value="1"/>
</dbReference>
<dbReference type="Pfam" id="PF20700">
    <property type="entry name" value="Mutator"/>
    <property type="match status" value="1"/>
</dbReference>